<accession>A0A1M6GMQ8</accession>
<dbReference type="RefSeq" id="WP_072985900.1">
    <property type="nucleotide sequence ID" value="NZ_FQZB01000006.1"/>
</dbReference>
<reference evidence="1 2" key="1">
    <citation type="submission" date="2016-11" db="EMBL/GenBank/DDBJ databases">
        <authorList>
            <person name="Jaros S."/>
            <person name="Januszkiewicz K."/>
            <person name="Wedrychowicz H."/>
        </authorList>
    </citation>
    <scope>NUCLEOTIDE SEQUENCE [LARGE SCALE GENOMIC DNA]</scope>
    <source>
        <strain evidence="1 2">DSM 21758</strain>
    </source>
</reference>
<evidence type="ECO:0000313" key="1">
    <source>
        <dbReference type="EMBL" id="SHJ11192.1"/>
    </source>
</evidence>
<keyword evidence="2" id="KW-1185">Reference proteome</keyword>
<gene>
    <name evidence="1" type="ORF">SAMN02745163_01329</name>
</gene>
<dbReference type="Proteomes" id="UP000184310">
    <property type="component" value="Unassembled WGS sequence"/>
</dbReference>
<evidence type="ECO:0000313" key="2">
    <source>
        <dbReference type="Proteomes" id="UP000184310"/>
    </source>
</evidence>
<protein>
    <recommendedName>
        <fullName evidence="3">DUF4159 domain-containing protein</fullName>
    </recommendedName>
</protein>
<dbReference type="EMBL" id="FQZB01000006">
    <property type="protein sequence ID" value="SHJ11192.1"/>
    <property type="molecule type" value="Genomic_DNA"/>
</dbReference>
<organism evidence="1 2">
    <name type="scientific">Clostridium cavendishii DSM 21758</name>
    <dbReference type="NCBI Taxonomy" id="1121302"/>
    <lineage>
        <taxon>Bacteria</taxon>
        <taxon>Bacillati</taxon>
        <taxon>Bacillota</taxon>
        <taxon>Clostridia</taxon>
        <taxon>Eubacteriales</taxon>
        <taxon>Clostridiaceae</taxon>
        <taxon>Clostridium</taxon>
    </lineage>
</organism>
<dbReference type="AlphaFoldDB" id="A0A1M6GMQ8"/>
<proteinExistence type="predicted"/>
<evidence type="ECO:0008006" key="3">
    <source>
        <dbReference type="Google" id="ProtNLM"/>
    </source>
</evidence>
<name>A0A1M6GMQ8_9CLOT</name>
<sequence length="264" mass="29086">MLYDSTKPVEESVETEKTEVSEPKVLDPRLRGIIRVYQNSIPWNNRSNATLLSLGKVLGVDYFIHPISDLINEVPLDTTVVLISSNSIGSEAAATEENNAIVQRNLYCFVNRGGVLIVDMADNLKNGGYTAPGSYGTPDYIFPDYADGYKLFLTPKSYCSTFVNGPTITLTDENIDMDPNTRWSAHGNLQDGIIIPKSSKILMTTIFGGIQKPVLAYYCLGNGFVIVDTITKEFYGQNPAGVGPSNILTNLFYFAYNLSKLCFC</sequence>